<evidence type="ECO:0000313" key="3">
    <source>
        <dbReference type="Proteomes" id="UP000233776"/>
    </source>
</evidence>
<gene>
    <name evidence="2" type="ORF">MBOVJF4278_00648</name>
</gene>
<feature type="region of interest" description="Disordered" evidence="1">
    <location>
        <begin position="211"/>
        <end position="263"/>
    </location>
</feature>
<sequence>MIFFILYNIFNILICKGLTYEKKINVNRGGGLVFASSFPMIAASCDGKTKETEKENKDPVKKEDSKKVAEKENKDPVKKEDSKKVAEKENKDPVKKEDSKKVAEQPKLETTENDKIDKKNKAGSMPAETTRNSESTASTNSITKRADTTEADLEGVRASSYIYDVWARDIYKYKPKTKDVKSSKSDLDAVKASNYIYDVWARDIYKYKPTEKTPVVKDPTKEQEEKAEKANALNLKDRNSYSPAKRKKDQETVSDWLKNFNNR</sequence>
<feature type="compositionally biased region" description="Basic and acidic residues" evidence="1">
    <location>
        <begin position="211"/>
        <end position="239"/>
    </location>
</feature>
<proteinExistence type="predicted"/>
<dbReference type="AlphaFoldDB" id="A0A2N8U343"/>
<evidence type="ECO:0000256" key="1">
    <source>
        <dbReference type="SAM" id="MobiDB-lite"/>
    </source>
</evidence>
<reference evidence="2 3" key="1">
    <citation type="submission" date="2016-06" db="EMBL/GenBank/DDBJ databases">
        <authorList>
            <person name="Kjaerup R.B."/>
            <person name="Dalgaard T.S."/>
            <person name="Juul-Madsen H.R."/>
        </authorList>
    </citation>
    <scope>NUCLEOTIDE SEQUENCE [LARGE SCALE GENOMIC DNA]</scope>
    <source>
        <strain evidence="2">JF4278</strain>
    </source>
</reference>
<organism evidence="2 3">
    <name type="scientific">Mycoplasmopsis bovis</name>
    <name type="common">Mycoplasma bovis</name>
    <dbReference type="NCBI Taxonomy" id="28903"/>
    <lineage>
        <taxon>Bacteria</taxon>
        <taxon>Bacillati</taxon>
        <taxon>Mycoplasmatota</taxon>
        <taxon>Mycoplasmoidales</taxon>
        <taxon>Metamycoplasmataceae</taxon>
        <taxon>Mycoplasmopsis</taxon>
    </lineage>
</organism>
<protein>
    <submittedName>
        <fullName evidence="2">Uncharacterized protein</fullName>
    </submittedName>
</protein>
<dbReference type="EMBL" id="LT578453">
    <property type="protein sequence ID" value="SBO46414.1"/>
    <property type="molecule type" value="Genomic_DNA"/>
</dbReference>
<feature type="compositionally biased region" description="Basic and acidic residues" evidence="1">
    <location>
        <begin position="47"/>
        <end position="120"/>
    </location>
</feature>
<feature type="region of interest" description="Disordered" evidence="1">
    <location>
        <begin position="46"/>
        <end position="153"/>
    </location>
</feature>
<accession>A0A2N8U343</accession>
<name>A0A2N8U343_MYCBV</name>
<feature type="compositionally biased region" description="Polar residues" evidence="1">
    <location>
        <begin position="127"/>
        <end position="143"/>
    </location>
</feature>
<evidence type="ECO:0000313" key="2">
    <source>
        <dbReference type="EMBL" id="SBO46414.1"/>
    </source>
</evidence>
<dbReference type="Proteomes" id="UP000233776">
    <property type="component" value="Chromosome I"/>
</dbReference>